<dbReference type="SUPFAM" id="SSF46689">
    <property type="entry name" value="Homeodomain-like"/>
    <property type="match status" value="1"/>
</dbReference>
<evidence type="ECO:0000256" key="1">
    <source>
        <dbReference type="ARBA" id="ARBA00023015"/>
    </source>
</evidence>
<dbReference type="OrthoDB" id="3211155at2"/>
<keyword evidence="7" id="KW-1185">Reference proteome</keyword>
<evidence type="ECO:0000259" key="5">
    <source>
        <dbReference type="PROSITE" id="PS50977"/>
    </source>
</evidence>
<keyword evidence="2 4" id="KW-0238">DNA-binding</keyword>
<dbReference type="Pfam" id="PF00440">
    <property type="entry name" value="TetR_N"/>
    <property type="match status" value="1"/>
</dbReference>
<protein>
    <submittedName>
        <fullName evidence="6">TetR/AcrR family transcriptional regulator</fullName>
    </submittedName>
</protein>
<accession>A0A5B8M9B1</accession>
<dbReference type="InterPro" id="IPR036271">
    <property type="entry name" value="Tet_transcr_reg_TetR-rel_C_sf"/>
</dbReference>
<dbReference type="Gene3D" id="1.10.357.10">
    <property type="entry name" value="Tetracycline Repressor, domain 2"/>
    <property type="match status" value="1"/>
</dbReference>
<name>A0A5B8M9B1_9MICO</name>
<dbReference type="GO" id="GO:0000976">
    <property type="term" value="F:transcription cis-regulatory region binding"/>
    <property type="evidence" value="ECO:0007669"/>
    <property type="project" value="TreeGrafter"/>
</dbReference>
<evidence type="ECO:0000313" key="6">
    <source>
        <dbReference type="EMBL" id="QDZ16232.1"/>
    </source>
</evidence>
<dbReference type="EMBL" id="CP042305">
    <property type="protein sequence ID" value="QDZ16232.1"/>
    <property type="molecule type" value="Genomic_DNA"/>
</dbReference>
<dbReference type="GO" id="GO:0003700">
    <property type="term" value="F:DNA-binding transcription factor activity"/>
    <property type="evidence" value="ECO:0007669"/>
    <property type="project" value="TreeGrafter"/>
</dbReference>
<dbReference type="PANTHER" id="PTHR30055">
    <property type="entry name" value="HTH-TYPE TRANSCRIPTIONAL REGULATOR RUTR"/>
    <property type="match status" value="1"/>
</dbReference>
<dbReference type="PROSITE" id="PS50977">
    <property type="entry name" value="HTH_TETR_2"/>
    <property type="match status" value="1"/>
</dbReference>
<keyword evidence="1" id="KW-0805">Transcription regulation</keyword>
<dbReference type="InterPro" id="IPR009057">
    <property type="entry name" value="Homeodomain-like_sf"/>
</dbReference>
<dbReference type="AlphaFoldDB" id="A0A5B8M9B1"/>
<dbReference type="Proteomes" id="UP000320216">
    <property type="component" value="Chromosome"/>
</dbReference>
<sequence>MDAMPRPPRPLAPASAQRLLLAAADAFGAKGLDDASLNDILKRAGMGKGSFYHRFADKAALHDWVTETMAGRARTALAAPGLGTLSAASFRQELTAMLARFMVLAGEHPELANLGLMFHNSADAPPERTIARVRATVLGWIEAALTRGRELRVIRDDLPSDLLTQWTVASLTTIDRWVLADPDGPSARGAVAATAVDALWALLAL</sequence>
<proteinExistence type="predicted"/>
<dbReference type="InterPro" id="IPR050109">
    <property type="entry name" value="HTH-type_TetR-like_transc_reg"/>
</dbReference>
<organism evidence="6 7">
    <name type="scientific">Humibacter ginsenosidimutans</name>
    <dbReference type="NCBI Taxonomy" id="2599293"/>
    <lineage>
        <taxon>Bacteria</taxon>
        <taxon>Bacillati</taxon>
        <taxon>Actinomycetota</taxon>
        <taxon>Actinomycetes</taxon>
        <taxon>Micrococcales</taxon>
        <taxon>Microbacteriaceae</taxon>
        <taxon>Humibacter</taxon>
    </lineage>
</organism>
<evidence type="ECO:0000256" key="3">
    <source>
        <dbReference type="ARBA" id="ARBA00023163"/>
    </source>
</evidence>
<dbReference type="PRINTS" id="PR00455">
    <property type="entry name" value="HTHTETR"/>
</dbReference>
<dbReference type="KEGG" id="huw:FPZ11_17010"/>
<dbReference type="PANTHER" id="PTHR30055:SF234">
    <property type="entry name" value="HTH-TYPE TRANSCRIPTIONAL REGULATOR BETI"/>
    <property type="match status" value="1"/>
</dbReference>
<evidence type="ECO:0000313" key="7">
    <source>
        <dbReference type="Proteomes" id="UP000320216"/>
    </source>
</evidence>
<feature type="domain" description="HTH tetR-type" evidence="5">
    <location>
        <begin position="13"/>
        <end position="73"/>
    </location>
</feature>
<keyword evidence="3" id="KW-0804">Transcription</keyword>
<evidence type="ECO:0000256" key="2">
    <source>
        <dbReference type="ARBA" id="ARBA00023125"/>
    </source>
</evidence>
<evidence type="ECO:0000256" key="4">
    <source>
        <dbReference type="PROSITE-ProRule" id="PRU00335"/>
    </source>
</evidence>
<dbReference type="SUPFAM" id="SSF48498">
    <property type="entry name" value="Tetracyclin repressor-like, C-terminal domain"/>
    <property type="match status" value="1"/>
</dbReference>
<gene>
    <name evidence="6" type="ORF">FPZ11_17010</name>
</gene>
<feature type="DNA-binding region" description="H-T-H motif" evidence="4">
    <location>
        <begin position="36"/>
        <end position="55"/>
    </location>
</feature>
<dbReference type="InterPro" id="IPR001647">
    <property type="entry name" value="HTH_TetR"/>
</dbReference>
<reference evidence="6 7" key="1">
    <citation type="submission" date="2019-07" db="EMBL/GenBank/DDBJ databases">
        <title>Full genome sequence of Humibacter sp. WJ7-1.</title>
        <authorList>
            <person name="Im W.-T."/>
        </authorList>
    </citation>
    <scope>NUCLEOTIDE SEQUENCE [LARGE SCALE GENOMIC DNA]</scope>
    <source>
        <strain evidence="6 7">WJ7-1</strain>
    </source>
</reference>